<feature type="compositionally biased region" description="Polar residues" evidence="1">
    <location>
        <begin position="98"/>
        <end position="117"/>
    </location>
</feature>
<protein>
    <submittedName>
        <fullName evidence="2">Uncharacterized protein</fullName>
    </submittedName>
</protein>
<reference evidence="2 3" key="1">
    <citation type="submission" date="2024-11" db="EMBL/GenBank/DDBJ databases">
        <title>Chromosome-level genome assembly of the freshwater bivalve Anodonta woodiana.</title>
        <authorList>
            <person name="Chen X."/>
        </authorList>
    </citation>
    <scope>NUCLEOTIDE SEQUENCE [LARGE SCALE GENOMIC DNA]</scope>
    <source>
        <strain evidence="2">MN2024</strain>
        <tissue evidence="2">Gills</tissue>
    </source>
</reference>
<dbReference type="Proteomes" id="UP001634394">
    <property type="component" value="Unassembled WGS sequence"/>
</dbReference>
<proteinExistence type="predicted"/>
<dbReference type="EMBL" id="JBJQND010000017">
    <property type="protein sequence ID" value="KAL3842958.1"/>
    <property type="molecule type" value="Genomic_DNA"/>
</dbReference>
<gene>
    <name evidence="2" type="ORF">ACJMK2_020928</name>
</gene>
<name>A0ABD3U429_SINWO</name>
<feature type="compositionally biased region" description="Basic and acidic residues" evidence="1">
    <location>
        <begin position="66"/>
        <end position="77"/>
    </location>
</feature>
<feature type="compositionally biased region" description="Basic and acidic residues" evidence="1">
    <location>
        <begin position="85"/>
        <end position="97"/>
    </location>
</feature>
<evidence type="ECO:0000256" key="1">
    <source>
        <dbReference type="SAM" id="MobiDB-lite"/>
    </source>
</evidence>
<organism evidence="2 3">
    <name type="scientific">Sinanodonta woodiana</name>
    <name type="common">Chinese pond mussel</name>
    <name type="synonym">Anodonta woodiana</name>
    <dbReference type="NCBI Taxonomy" id="1069815"/>
    <lineage>
        <taxon>Eukaryota</taxon>
        <taxon>Metazoa</taxon>
        <taxon>Spiralia</taxon>
        <taxon>Lophotrochozoa</taxon>
        <taxon>Mollusca</taxon>
        <taxon>Bivalvia</taxon>
        <taxon>Autobranchia</taxon>
        <taxon>Heteroconchia</taxon>
        <taxon>Palaeoheterodonta</taxon>
        <taxon>Unionida</taxon>
        <taxon>Unionoidea</taxon>
        <taxon>Unionidae</taxon>
        <taxon>Unioninae</taxon>
        <taxon>Sinanodonta</taxon>
    </lineage>
</organism>
<dbReference type="AlphaFoldDB" id="A0ABD3U429"/>
<accession>A0ABD3U429</accession>
<feature type="compositionally biased region" description="Basic and acidic residues" evidence="1">
    <location>
        <begin position="129"/>
        <end position="146"/>
    </location>
</feature>
<sequence length="215" mass="24228">MLEEVEESYRSASPVDSPKMKQNKGSSRGKLKRQQNVSQDSTEDQMRYQMLKQESKDSGIVTEMITRPKESSKDIKRSGSTNSEKLARETQSSKDLIEYSQKSGRSNRSGSTKSTKSVGDCVKFKRGKSVRERGEKDYKGDEDQSKIELLMPKQNGSLDEDQENKKNPSIIRGMWKKAFKSLKSGGGEKLSKKGSVNKKKPDSIEQDEPQCQSCK</sequence>
<comment type="caution">
    <text evidence="2">The sequence shown here is derived from an EMBL/GenBank/DDBJ whole genome shotgun (WGS) entry which is preliminary data.</text>
</comment>
<evidence type="ECO:0000313" key="3">
    <source>
        <dbReference type="Proteomes" id="UP001634394"/>
    </source>
</evidence>
<evidence type="ECO:0000313" key="2">
    <source>
        <dbReference type="EMBL" id="KAL3842958.1"/>
    </source>
</evidence>
<feature type="region of interest" description="Disordered" evidence="1">
    <location>
        <begin position="1"/>
        <end position="215"/>
    </location>
</feature>
<keyword evidence="3" id="KW-1185">Reference proteome</keyword>